<dbReference type="Proteomes" id="UP000265618">
    <property type="component" value="Unassembled WGS sequence"/>
</dbReference>
<keyword evidence="1" id="KW-0472">Membrane</keyword>
<protein>
    <submittedName>
        <fullName evidence="2">Uncharacterized protein</fullName>
    </submittedName>
</protein>
<keyword evidence="1" id="KW-1133">Transmembrane helix</keyword>
<keyword evidence="3" id="KW-1185">Reference proteome</keyword>
<organism evidence="2 3">
    <name type="scientific">Kipferlia bialata</name>
    <dbReference type="NCBI Taxonomy" id="797122"/>
    <lineage>
        <taxon>Eukaryota</taxon>
        <taxon>Metamonada</taxon>
        <taxon>Carpediemonas-like organisms</taxon>
        <taxon>Kipferlia</taxon>
    </lineage>
</organism>
<dbReference type="EMBL" id="BDIP01001005">
    <property type="protein sequence ID" value="GIQ83327.1"/>
    <property type="molecule type" value="Genomic_DNA"/>
</dbReference>
<name>A0A9K3CUS9_9EUKA</name>
<feature type="transmembrane region" description="Helical" evidence="1">
    <location>
        <begin position="20"/>
        <end position="40"/>
    </location>
</feature>
<gene>
    <name evidence="2" type="ORF">KIPB_004631</name>
</gene>
<sequence>MRPPSADVPLLELVSVPLGGKQIGDAFIVYVVGGGFLLLYDTGCRVSRTARNRPGPIDSR</sequence>
<comment type="caution">
    <text evidence="2">The sequence shown here is derived from an EMBL/GenBank/DDBJ whole genome shotgun (WGS) entry which is preliminary data.</text>
</comment>
<proteinExistence type="predicted"/>
<reference evidence="2 3" key="1">
    <citation type="journal article" date="2018" name="PLoS ONE">
        <title>The draft genome of Kipferlia bialata reveals reductive genome evolution in fornicate parasites.</title>
        <authorList>
            <person name="Tanifuji G."/>
            <person name="Takabayashi S."/>
            <person name="Kume K."/>
            <person name="Takagi M."/>
            <person name="Nakayama T."/>
            <person name="Kamikawa R."/>
            <person name="Inagaki Y."/>
            <person name="Hashimoto T."/>
        </authorList>
    </citation>
    <scope>NUCLEOTIDE SEQUENCE [LARGE SCALE GENOMIC DNA]</scope>
    <source>
        <strain evidence="2">NY0173</strain>
    </source>
</reference>
<evidence type="ECO:0000313" key="2">
    <source>
        <dbReference type="EMBL" id="GIQ83327.1"/>
    </source>
</evidence>
<feature type="non-terminal residue" evidence="2">
    <location>
        <position position="1"/>
    </location>
</feature>
<keyword evidence="1" id="KW-0812">Transmembrane</keyword>
<dbReference type="AlphaFoldDB" id="A0A9K3CUS9"/>
<accession>A0A9K3CUS9</accession>
<evidence type="ECO:0000256" key="1">
    <source>
        <dbReference type="SAM" id="Phobius"/>
    </source>
</evidence>
<evidence type="ECO:0000313" key="3">
    <source>
        <dbReference type="Proteomes" id="UP000265618"/>
    </source>
</evidence>